<dbReference type="EMBL" id="CP118848">
    <property type="protein sequence ID" value="WHI59484.1"/>
    <property type="molecule type" value="Genomic_DNA"/>
</dbReference>
<dbReference type="PANTHER" id="PTHR43856">
    <property type="entry name" value="CARDIOLIPIN HYDROLASE"/>
    <property type="match status" value="1"/>
</dbReference>
<gene>
    <name evidence="10" type="ORF">PYH69_12270</name>
</gene>
<dbReference type="GO" id="GO:0016042">
    <property type="term" value="P:lipid catabolic process"/>
    <property type="evidence" value="ECO:0007669"/>
    <property type="project" value="UniProtKB-KW"/>
</dbReference>
<keyword evidence="8" id="KW-0812">Transmembrane</keyword>
<feature type="domain" description="PLD phosphodiesterase" evidence="9">
    <location>
        <begin position="407"/>
        <end position="439"/>
    </location>
</feature>
<evidence type="ECO:0000256" key="2">
    <source>
        <dbReference type="ARBA" id="ARBA00008664"/>
    </source>
</evidence>
<dbReference type="PROSITE" id="PS50035">
    <property type="entry name" value="PLD"/>
    <property type="match status" value="1"/>
</dbReference>
<evidence type="ECO:0000313" key="11">
    <source>
        <dbReference type="Proteomes" id="UP001223261"/>
    </source>
</evidence>
<evidence type="ECO:0000256" key="4">
    <source>
        <dbReference type="ARBA" id="ARBA00022801"/>
    </source>
</evidence>
<keyword evidence="8" id="KW-1133">Transmembrane helix</keyword>
<keyword evidence="5" id="KW-0442">Lipid degradation</keyword>
<evidence type="ECO:0000256" key="6">
    <source>
        <dbReference type="ARBA" id="ARBA00023098"/>
    </source>
</evidence>
<dbReference type="Pfam" id="PF13091">
    <property type="entry name" value="PLDc_2"/>
    <property type="match status" value="1"/>
</dbReference>
<evidence type="ECO:0000256" key="7">
    <source>
        <dbReference type="SAM" id="MobiDB-lite"/>
    </source>
</evidence>
<evidence type="ECO:0000313" key="10">
    <source>
        <dbReference type="EMBL" id="WHI59484.1"/>
    </source>
</evidence>
<proteinExistence type="inferred from homology"/>
<keyword evidence="4" id="KW-0378">Hydrolase</keyword>
<dbReference type="AlphaFoldDB" id="A0AAX3W2T3"/>
<comment type="catalytic activity">
    <reaction evidence="1">
        <text>a 1,2-diacyl-sn-glycero-3-phosphocholine + H2O = a 1,2-diacyl-sn-glycero-3-phosphate + choline + H(+)</text>
        <dbReference type="Rhea" id="RHEA:14445"/>
        <dbReference type="ChEBI" id="CHEBI:15354"/>
        <dbReference type="ChEBI" id="CHEBI:15377"/>
        <dbReference type="ChEBI" id="CHEBI:15378"/>
        <dbReference type="ChEBI" id="CHEBI:57643"/>
        <dbReference type="ChEBI" id="CHEBI:58608"/>
        <dbReference type="EC" id="3.1.4.4"/>
    </reaction>
</comment>
<comment type="similarity">
    <text evidence="2">Belongs to the phospholipase D family.</text>
</comment>
<dbReference type="RefSeq" id="WP_282861919.1">
    <property type="nucleotide sequence ID" value="NZ_CP118848.1"/>
</dbReference>
<keyword evidence="6" id="KW-0443">Lipid metabolism</keyword>
<protein>
    <recommendedName>
        <fullName evidence="3">phospholipase D</fullName>
        <ecNumber evidence="3">3.1.4.4</ecNumber>
    </recommendedName>
</protein>
<dbReference type="PANTHER" id="PTHR43856:SF1">
    <property type="entry name" value="MITOCHONDRIAL CARDIOLIPIN HYDROLASE"/>
    <property type="match status" value="1"/>
</dbReference>
<dbReference type="Proteomes" id="UP001223261">
    <property type="component" value="Chromosome"/>
</dbReference>
<accession>A0AAX3W2T3</accession>
<sequence length="507" mass="58444">MANKKKTNVKSKNNLKQRKKSTKSKKKRSKFKKHYILWSLYIIIFTIIAVSIYNVFKPLPHGVSKLSSETKTDDVELLTDLSYKSGNEMHYDHEIFDKVNETIQEANDFIIMDMFLFNGYQTGDKKYPLISKRITDSLIQKKQENPNVRIIILTDPINTFYGSYTPDNIKDLKNHNIDVRYTNLSKLRDSNPIYSGAYRTLFQWFGNSEKGKLPNPLSGEAPNVTVRSYLKLLNMKANHRKTLVTENHGMILSSNPHDPSGYHQNVGVRVSGPIQKALIKSEIAAINMSGAQYDESDFKINHNSWKDNARYTVQLATEGKIKEKVISNIKKVQSKDRISIGMFYLSDRDVVKELIKASKRNVDIKIILDINKEAFGKEKPGVPNKPVASELINRTNNNIKVKWALSNGEQFHSKYLLFEQHENKDATMILGSSNLTRRNMNDYNLETDIIIQGKQDDPAFQKLSTTFNDAWINNEHSYTAQYDEYKDESLWKKLLYRIQEETGLSSF</sequence>
<keyword evidence="8" id="KW-0472">Membrane</keyword>
<dbReference type="InterPro" id="IPR025202">
    <property type="entry name" value="PLD-like_dom"/>
</dbReference>
<dbReference type="CDD" id="cd09129">
    <property type="entry name" value="PLDc_unchar2_1"/>
    <property type="match status" value="1"/>
</dbReference>
<dbReference type="GO" id="GO:0006793">
    <property type="term" value="P:phosphorus metabolic process"/>
    <property type="evidence" value="ECO:0007669"/>
    <property type="project" value="UniProtKB-ARBA"/>
</dbReference>
<name>A0AAX3W2T3_MAMLE</name>
<evidence type="ECO:0000256" key="8">
    <source>
        <dbReference type="SAM" id="Phobius"/>
    </source>
</evidence>
<reference evidence="10" key="1">
    <citation type="journal article" date="2023" name="Antibiotics">
        <title>Prevalence and Molecular Characterization of Methicillin-Resistant Staphylococci (MRS) and Mammaliicocci (MRM) in Dromedary Camels from Algeria: First Detection of SCCmec-mecC Hybrid in Methicillin-Resistant Mammaliicoccus lentus.</title>
        <authorList>
            <person name="Belhout C."/>
            <person name="Boyen F."/>
            <person name="Vereecke N."/>
            <person name="Theuns S."/>
            <person name="Taibi N."/>
            <person name="Stegger M."/>
            <person name="de la Fe-Rodriguez P.Y."/>
            <person name="Bouayad L."/>
            <person name="Elgroud R."/>
            <person name="Butaye P."/>
        </authorList>
    </citation>
    <scope>NUCLEOTIDE SEQUENCE</scope>
    <source>
        <strain evidence="10">7048</strain>
    </source>
</reference>
<evidence type="ECO:0000256" key="1">
    <source>
        <dbReference type="ARBA" id="ARBA00000798"/>
    </source>
</evidence>
<dbReference type="GO" id="GO:0016891">
    <property type="term" value="F:RNA endonuclease activity producing 5'-phosphomonoesters, hydrolytic mechanism"/>
    <property type="evidence" value="ECO:0007669"/>
    <property type="project" value="TreeGrafter"/>
</dbReference>
<dbReference type="GO" id="GO:0004630">
    <property type="term" value="F:phospholipase D activity"/>
    <property type="evidence" value="ECO:0007669"/>
    <property type="project" value="UniProtKB-EC"/>
</dbReference>
<dbReference type="SUPFAM" id="SSF56024">
    <property type="entry name" value="Phospholipase D/nuclease"/>
    <property type="match status" value="2"/>
</dbReference>
<feature type="transmembrane region" description="Helical" evidence="8">
    <location>
        <begin position="35"/>
        <end position="56"/>
    </location>
</feature>
<dbReference type="InterPro" id="IPR001736">
    <property type="entry name" value="PLipase_D/transphosphatidylase"/>
</dbReference>
<evidence type="ECO:0000259" key="9">
    <source>
        <dbReference type="PROSITE" id="PS50035"/>
    </source>
</evidence>
<dbReference type="InterPro" id="IPR051406">
    <property type="entry name" value="PLD_domain"/>
</dbReference>
<dbReference type="Gene3D" id="3.30.870.10">
    <property type="entry name" value="Endonuclease Chain A"/>
    <property type="match status" value="2"/>
</dbReference>
<feature type="region of interest" description="Disordered" evidence="7">
    <location>
        <begin position="1"/>
        <end position="27"/>
    </location>
</feature>
<organism evidence="10 11">
    <name type="scientific">Mammaliicoccus lentus</name>
    <name type="common">Staphylococcus lentus</name>
    <dbReference type="NCBI Taxonomy" id="42858"/>
    <lineage>
        <taxon>Bacteria</taxon>
        <taxon>Bacillati</taxon>
        <taxon>Bacillota</taxon>
        <taxon>Bacilli</taxon>
        <taxon>Bacillales</taxon>
        <taxon>Staphylococcaceae</taxon>
        <taxon>Mammaliicoccus</taxon>
    </lineage>
</organism>
<evidence type="ECO:0000256" key="5">
    <source>
        <dbReference type="ARBA" id="ARBA00022963"/>
    </source>
</evidence>
<evidence type="ECO:0000256" key="3">
    <source>
        <dbReference type="ARBA" id="ARBA00012027"/>
    </source>
</evidence>
<dbReference type="EC" id="3.1.4.4" evidence="3"/>